<organism evidence="2 3">
    <name type="scientific">Actinoplanes derwentensis</name>
    <dbReference type="NCBI Taxonomy" id="113562"/>
    <lineage>
        <taxon>Bacteria</taxon>
        <taxon>Bacillati</taxon>
        <taxon>Actinomycetota</taxon>
        <taxon>Actinomycetes</taxon>
        <taxon>Micromonosporales</taxon>
        <taxon>Micromonosporaceae</taxon>
        <taxon>Actinoplanes</taxon>
    </lineage>
</organism>
<name>A0A1H1SKV7_9ACTN</name>
<evidence type="ECO:0000256" key="1">
    <source>
        <dbReference type="SAM" id="Phobius"/>
    </source>
</evidence>
<evidence type="ECO:0008006" key="4">
    <source>
        <dbReference type="Google" id="ProtNLM"/>
    </source>
</evidence>
<keyword evidence="1" id="KW-1133">Transmembrane helix</keyword>
<evidence type="ECO:0000313" key="3">
    <source>
        <dbReference type="Proteomes" id="UP000198688"/>
    </source>
</evidence>
<evidence type="ECO:0000313" key="2">
    <source>
        <dbReference type="EMBL" id="SDS47999.1"/>
    </source>
</evidence>
<keyword evidence="3" id="KW-1185">Reference proteome</keyword>
<feature type="transmembrane region" description="Helical" evidence="1">
    <location>
        <begin position="66"/>
        <end position="83"/>
    </location>
</feature>
<keyword evidence="1" id="KW-0812">Transmembrane</keyword>
<keyword evidence="1" id="KW-0472">Membrane</keyword>
<protein>
    <recommendedName>
        <fullName evidence="4">DUF3817 domain-containing protein</fullName>
    </recommendedName>
</protein>
<dbReference type="OrthoDB" id="3830534at2"/>
<feature type="transmembrane region" description="Helical" evidence="1">
    <location>
        <begin position="7"/>
        <end position="28"/>
    </location>
</feature>
<sequence length="86" mass="9346">MPDPRYPILRIASWTELLSLATLLLNLATVHLQVITSLGGPVHGCAYLIVVIFTLRHPRASPFTRLLALIPGIGGVLALRRLTAPQ</sequence>
<dbReference type="Proteomes" id="UP000198688">
    <property type="component" value="Chromosome I"/>
</dbReference>
<dbReference type="EMBL" id="LT629758">
    <property type="protein sequence ID" value="SDS47999.1"/>
    <property type="molecule type" value="Genomic_DNA"/>
</dbReference>
<proteinExistence type="predicted"/>
<gene>
    <name evidence="2" type="ORF">SAMN04489716_0875</name>
</gene>
<accession>A0A1H1SKV7</accession>
<dbReference type="AlphaFoldDB" id="A0A1H1SKV7"/>
<reference evidence="2 3" key="1">
    <citation type="submission" date="2016-10" db="EMBL/GenBank/DDBJ databases">
        <authorList>
            <person name="de Groot N.N."/>
        </authorList>
    </citation>
    <scope>NUCLEOTIDE SEQUENCE [LARGE SCALE GENOMIC DNA]</scope>
    <source>
        <strain evidence="2 3">DSM 43941</strain>
    </source>
</reference>
<dbReference type="STRING" id="113562.SAMN04489716_0875"/>
<feature type="transmembrane region" description="Helical" evidence="1">
    <location>
        <begin position="34"/>
        <end position="54"/>
    </location>
</feature>
<dbReference type="RefSeq" id="WP_092541802.1">
    <property type="nucleotide sequence ID" value="NZ_BOMJ01000009.1"/>
</dbReference>